<name>A0ABS1HJW2_9BACT</name>
<dbReference type="InterPro" id="IPR029052">
    <property type="entry name" value="Metallo-depent_PP-like"/>
</dbReference>
<dbReference type="RefSeq" id="WP_200465193.1">
    <property type="nucleotide sequence ID" value="NZ_JAENRR010000024.1"/>
</dbReference>
<accession>A0ABS1HJW2</accession>
<evidence type="ECO:0000313" key="3">
    <source>
        <dbReference type="Proteomes" id="UP000605676"/>
    </source>
</evidence>
<dbReference type="PANTHER" id="PTHR37844">
    <property type="entry name" value="SER/THR PROTEIN PHOSPHATASE SUPERFAMILY (AFU_ORTHOLOGUE AFUA_1G14840)"/>
    <property type="match status" value="1"/>
</dbReference>
<feature type="domain" description="Calcineurin-like phosphoesterase" evidence="1">
    <location>
        <begin position="5"/>
        <end position="217"/>
    </location>
</feature>
<reference evidence="2 3" key="1">
    <citation type="submission" date="2021-01" db="EMBL/GenBank/DDBJ databases">
        <title>Carboxyliciviraga sp.nov., isolated from coastal sediments.</title>
        <authorList>
            <person name="Lu D."/>
            <person name="Zhang T."/>
        </authorList>
    </citation>
    <scope>NUCLEOTIDE SEQUENCE [LARGE SCALE GENOMIC DNA]</scope>
    <source>
        <strain evidence="2 3">N1Y132</strain>
    </source>
</reference>
<sequence>MTVQYCSDLHLEFARNSDFIIDNPIKPIGDILILAGDITFWEHSYHSHSFFDDVSEKFESVYYVPGNHEFYAGKDLKIIDEPVQIPIRKNVFLVNNITIKIGEVDFFFTMLWSHIIKEKANIIEQGVGDFHRIKYHRKKLNSDVFNLLHKRSLQFLKQAITKSSTDKKVVVTHHIPTQKCNPEYYKDSDINSAFVSEQETHIENWGIDYWIYGHHHANMPETTINGTSLVTNQLGYIDWGEQENFRNNACFQI</sequence>
<keyword evidence="3" id="KW-1185">Reference proteome</keyword>
<gene>
    <name evidence="2" type="ORF">JIV24_11525</name>
</gene>
<evidence type="ECO:0000313" key="2">
    <source>
        <dbReference type="EMBL" id="MBK3517964.1"/>
    </source>
</evidence>
<dbReference type="Pfam" id="PF00149">
    <property type="entry name" value="Metallophos"/>
    <property type="match status" value="1"/>
</dbReference>
<protein>
    <submittedName>
        <fullName evidence="2">Metallophosphoesterase</fullName>
    </submittedName>
</protein>
<comment type="caution">
    <text evidence="2">The sequence shown here is derived from an EMBL/GenBank/DDBJ whole genome shotgun (WGS) entry which is preliminary data.</text>
</comment>
<dbReference type="PANTHER" id="PTHR37844:SF1">
    <property type="entry name" value="CALCINEURIN-LIKE PHOSPHOESTERASE DOMAIN-CONTAINING PROTEIN"/>
    <property type="match status" value="1"/>
</dbReference>
<dbReference type="InterPro" id="IPR004843">
    <property type="entry name" value="Calcineurin-like_PHP"/>
</dbReference>
<dbReference type="Proteomes" id="UP000605676">
    <property type="component" value="Unassembled WGS sequence"/>
</dbReference>
<dbReference type="SUPFAM" id="SSF56300">
    <property type="entry name" value="Metallo-dependent phosphatases"/>
    <property type="match status" value="1"/>
</dbReference>
<dbReference type="EMBL" id="JAENRR010000024">
    <property type="protein sequence ID" value="MBK3517964.1"/>
    <property type="molecule type" value="Genomic_DNA"/>
</dbReference>
<dbReference type="Gene3D" id="3.60.21.10">
    <property type="match status" value="1"/>
</dbReference>
<evidence type="ECO:0000259" key="1">
    <source>
        <dbReference type="Pfam" id="PF00149"/>
    </source>
</evidence>
<proteinExistence type="predicted"/>
<organism evidence="2 3">
    <name type="scientific">Carboxylicivirga marina</name>
    <dbReference type="NCBI Taxonomy" id="2800988"/>
    <lineage>
        <taxon>Bacteria</taxon>
        <taxon>Pseudomonadati</taxon>
        <taxon>Bacteroidota</taxon>
        <taxon>Bacteroidia</taxon>
        <taxon>Marinilabiliales</taxon>
        <taxon>Marinilabiliaceae</taxon>
        <taxon>Carboxylicivirga</taxon>
    </lineage>
</organism>